<gene>
    <name evidence="2" type="ORF">LIPSTDRAFT_64193</name>
</gene>
<dbReference type="AlphaFoldDB" id="A0A1E3Q2V7"/>
<feature type="compositionally biased region" description="Polar residues" evidence="1">
    <location>
        <begin position="49"/>
        <end position="61"/>
    </location>
</feature>
<dbReference type="EMBL" id="KV454296">
    <property type="protein sequence ID" value="ODQ71981.1"/>
    <property type="molecule type" value="Genomic_DNA"/>
</dbReference>
<feature type="region of interest" description="Disordered" evidence="1">
    <location>
        <begin position="1"/>
        <end position="68"/>
    </location>
</feature>
<evidence type="ECO:0000313" key="2">
    <source>
        <dbReference type="EMBL" id="ODQ71981.1"/>
    </source>
</evidence>
<keyword evidence="3" id="KW-1185">Reference proteome</keyword>
<dbReference type="Proteomes" id="UP000094385">
    <property type="component" value="Unassembled WGS sequence"/>
</dbReference>
<organism evidence="2 3">
    <name type="scientific">Lipomyces starkeyi NRRL Y-11557</name>
    <dbReference type="NCBI Taxonomy" id="675824"/>
    <lineage>
        <taxon>Eukaryota</taxon>
        <taxon>Fungi</taxon>
        <taxon>Dikarya</taxon>
        <taxon>Ascomycota</taxon>
        <taxon>Saccharomycotina</taxon>
        <taxon>Lipomycetes</taxon>
        <taxon>Lipomycetales</taxon>
        <taxon>Lipomycetaceae</taxon>
        <taxon>Lipomyces</taxon>
    </lineage>
</organism>
<accession>A0A1E3Q2V7</accession>
<protein>
    <submittedName>
        <fullName evidence="2">Uncharacterized protein</fullName>
    </submittedName>
</protein>
<evidence type="ECO:0000256" key="1">
    <source>
        <dbReference type="SAM" id="MobiDB-lite"/>
    </source>
</evidence>
<sequence>MSSVEVSGHERTAHARLQSQDEEQDGRTAPAIIPSPKPTQHESWDDDFISTTPSADSSIHSRPTLRIPSEIERSQNSIRLHLRNVRDFAAAASELKSVLCLVSDRRSELNSGERGEDEHDSNVGVTDQVLEEAEAIVALAENRDDHSDLSDDISRPQDSILEAEQKRHSTVGRDILHELTTLNAQSIGSYHHAVMGREVEGAQSESDDFDFEVDTVWDVDSDEEPASPLPNYTVESSSINTSSKLNFSADALPALIARTEKLIFELSRALSREKSSQESLQV</sequence>
<proteinExistence type="predicted"/>
<evidence type="ECO:0000313" key="3">
    <source>
        <dbReference type="Proteomes" id="UP000094385"/>
    </source>
</evidence>
<reference evidence="2 3" key="1">
    <citation type="journal article" date="2016" name="Proc. Natl. Acad. Sci. U.S.A.">
        <title>Comparative genomics of biotechnologically important yeasts.</title>
        <authorList>
            <person name="Riley R."/>
            <person name="Haridas S."/>
            <person name="Wolfe K.H."/>
            <person name="Lopes M.R."/>
            <person name="Hittinger C.T."/>
            <person name="Goeker M."/>
            <person name="Salamov A.A."/>
            <person name="Wisecaver J.H."/>
            <person name="Long T.M."/>
            <person name="Calvey C.H."/>
            <person name="Aerts A.L."/>
            <person name="Barry K.W."/>
            <person name="Choi C."/>
            <person name="Clum A."/>
            <person name="Coughlan A.Y."/>
            <person name="Deshpande S."/>
            <person name="Douglass A.P."/>
            <person name="Hanson S.J."/>
            <person name="Klenk H.-P."/>
            <person name="LaButti K.M."/>
            <person name="Lapidus A."/>
            <person name="Lindquist E.A."/>
            <person name="Lipzen A.M."/>
            <person name="Meier-Kolthoff J.P."/>
            <person name="Ohm R.A."/>
            <person name="Otillar R.P."/>
            <person name="Pangilinan J.L."/>
            <person name="Peng Y."/>
            <person name="Rokas A."/>
            <person name="Rosa C.A."/>
            <person name="Scheuner C."/>
            <person name="Sibirny A.A."/>
            <person name="Slot J.C."/>
            <person name="Stielow J.B."/>
            <person name="Sun H."/>
            <person name="Kurtzman C.P."/>
            <person name="Blackwell M."/>
            <person name="Grigoriev I.V."/>
            <person name="Jeffries T.W."/>
        </authorList>
    </citation>
    <scope>NUCLEOTIDE SEQUENCE [LARGE SCALE GENOMIC DNA]</scope>
    <source>
        <strain evidence="2 3">NRRL Y-11557</strain>
    </source>
</reference>
<name>A0A1E3Q2V7_LIPST</name>
<dbReference type="OrthoDB" id="10459942at2759"/>